<dbReference type="InterPro" id="IPR051743">
    <property type="entry name" value="TAFA_chemokine-like"/>
</dbReference>
<accession>A0AAW0PBU1</accession>
<feature type="region of interest" description="Disordered" evidence="3">
    <location>
        <begin position="109"/>
        <end position="141"/>
    </location>
</feature>
<organism evidence="5 6">
    <name type="scientific">Mugilogobius chulae</name>
    <name type="common">yellowstripe goby</name>
    <dbReference type="NCBI Taxonomy" id="88201"/>
    <lineage>
        <taxon>Eukaryota</taxon>
        <taxon>Metazoa</taxon>
        <taxon>Chordata</taxon>
        <taxon>Craniata</taxon>
        <taxon>Vertebrata</taxon>
        <taxon>Euteleostomi</taxon>
        <taxon>Actinopterygii</taxon>
        <taxon>Neopterygii</taxon>
        <taxon>Teleostei</taxon>
        <taxon>Neoteleostei</taxon>
        <taxon>Acanthomorphata</taxon>
        <taxon>Gobiaria</taxon>
        <taxon>Gobiiformes</taxon>
        <taxon>Gobioidei</taxon>
        <taxon>Gobiidae</taxon>
        <taxon>Gobionellinae</taxon>
        <taxon>Mugilogobius</taxon>
    </lineage>
</organism>
<reference evidence="6" key="1">
    <citation type="submission" date="2024-04" db="EMBL/GenBank/DDBJ databases">
        <title>Salinicola lusitanus LLJ914,a marine bacterium isolated from the Okinawa Trough.</title>
        <authorList>
            <person name="Li J."/>
        </authorList>
    </citation>
    <scope>NUCLEOTIDE SEQUENCE [LARGE SCALE GENOMIC DNA]</scope>
</reference>
<dbReference type="InterPro" id="IPR020350">
    <property type="entry name" value="Chemokine-like_TAFA"/>
</dbReference>
<evidence type="ECO:0000313" key="5">
    <source>
        <dbReference type="EMBL" id="KAK7915789.1"/>
    </source>
</evidence>
<feature type="chain" id="PRO_5043373553" description="Secreted protein" evidence="4">
    <location>
        <begin position="25"/>
        <end position="185"/>
    </location>
</feature>
<keyword evidence="2 4" id="KW-0732">Signal</keyword>
<comment type="similarity">
    <text evidence="1">Belongs to the TAFA family.</text>
</comment>
<dbReference type="AlphaFoldDB" id="A0AAW0PBU1"/>
<dbReference type="GO" id="GO:0048018">
    <property type="term" value="F:receptor ligand activity"/>
    <property type="evidence" value="ECO:0007669"/>
    <property type="project" value="TreeGrafter"/>
</dbReference>
<dbReference type="Proteomes" id="UP001460270">
    <property type="component" value="Unassembled WGS sequence"/>
</dbReference>
<evidence type="ECO:0000256" key="4">
    <source>
        <dbReference type="SAM" id="SignalP"/>
    </source>
</evidence>
<evidence type="ECO:0000256" key="3">
    <source>
        <dbReference type="SAM" id="MobiDB-lite"/>
    </source>
</evidence>
<evidence type="ECO:0000256" key="1">
    <source>
        <dbReference type="ARBA" id="ARBA00006101"/>
    </source>
</evidence>
<protein>
    <recommendedName>
        <fullName evidence="7">Secreted protein</fullName>
    </recommendedName>
</protein>
<evidence type="ECO:0008006" key="7">
    <source>
        <dbReference type="Google" id="ProtNLM"/>
    </source>
</evidence>
<name>A0AAW0PBU1_9GOBI</name>
<dbReference type="Pfam" id="PF12020">
    <property type="entry name" value="TAFA"/>
    <property type="match status" value="1"/>
</dbReference>
<sequence>MLWPWRCLSLLLCAVTLWVQRVDCGNQSSRGDTGSSQERTGTCEVVAAHRCCNRNKIEERSQTVKCSASRDRWPARRGPHPLVWKRPLSVRSGGVKWSRVWRRRSAVSCLTSPDGPASPGTKSRPPRWPDNDTDEPFKHSKPVEAVTSVYLRPRGQRTPRRIGQNNIDLIRYVQAERSNHGNSLF</sequence>
<dbReference type="PANTHER" id="PTHR31770:SF7">
    <property type="entry name" value="CHEMOKINE-LIKE PROTEIN TAFA-4"/>
    <property type="match status" value="1"/>
</dbReference>
<dbReference type="GO" id="GO:0005615">
    <property type="term" value="C:extracellular space"/>
    <property type="evidence" value="ECO:0007669"/>
    <property type="project" value="TreeGrafter"/>
</dbReference>
<keyword evidence="6" id="KW-1185">Reference proteome</keyword>
<feature type="signal peptide" evidence="4">
    <location>
        <begin position="1"/>
        <end position="24"/>
    </location>
</feature>
<comment type="caution">
    <text evidence="5">The sequence shown here is derived from an EMBL/GenBank/DDBJ whole genome shotgun (WGS) entry which is preliminary data.</text>
</comment>
<dbReference type="EMBL" id="JBBPFD010000008">
    <property type="protein sequence ID" value="KAK7915789.1"/>
    <property type="molecule type" value="Genomic_DNA"/>
</dbReference>
<gene>
    <name evidence="5" type="ORF">WMY93_011550</name>
</gene>
<evidence type="ECO:0000313" key="6">
    <source>
        <dbReference type="Proteomes" id="UP001460270"/>
    </source>
</evidence>
<feature type="compositionally biased region" description="Basic and acidic residues" evidence="3">
    <location>
        <begin position="127"/>
        <end position="141"/>
    </location>
</feature>
<dbReference type="PANTHER" id="PTHR31770">
    <property type="entry name" value="CHEMOKINE-LIKE PROTEIN TAFA FAMILY MEMBER"/>
    <property type="match status" value="1"/>
</dbReference>
<proteinExistence type="inferred from homology"/>
<evidence type="ECO:0000256" key="2">
    <source>
        <dbReference type="ARBA" id="ARBA00022729"/>
    </source>
</evidence>